<name>A0ABS1LC54_9ACTN</name>
<evidence type="ECO:0000313" key="2">
    <source>
        <dbReference type="EMBL" id="MBL0749266.1"/>
    </source>
</evidence>
<feature type="domain" description="Beta-lactamase-related" evidence="1">
    <location>
        <begin position="4"/>
        <end position="355"/>
    </location>
</feature>
<evidence type="ECO:0000313" key="3">
    <source>
        <dbReference type="Proteomes" id="UP000636918"/>
    </source>
</evidence>
<dbReference type="RefSeq" id="WP_201939082.1">
    <property type="nucleotide sequence ID" value="NZ_JAERSG010000005.1"/>
</dbReference>
<proteinExistence type="predicted"/>
<evidence type="ECO:0000259" key="1">
    <source>
        <dbReference type="Pfam" id="PF00144"/>
    </source>
</evidence>
<sequence length="379" mass="40776">MSDLRDALRPYVDSGAVPGLVALVARGDDVEVVALGVQGTSGAPMRRDSIFRGASITKPLTAALAITVIEEGFFDLDDPVDEVLPELAAPRVLRTLDSGLDDTVAAERPITARHLLTGTAGHGFATWESPVIGLLMERLGQAADDIHDVPEPDEWMRRLGEIPLMHQPGEGWTYNASYDVLAVLLSRATGEFFADLMADRLLEPLGMVDTGFHVPAEKLDRFTTLWSRDDHGVLQVSDEVDGVFTTEPAFASGSGGLVTTVDDWLAFGRMLVNGGMGADWRIMHEDSVRLMTTDQITAKHREMGGFFLDGQGWGFGGGVDTELIDPWNVVGRYGWVGGTGTSAYVHPDGTVAVLLTQVGLADPAVEMMQAFWRASAGLP</sequence>
<dbReference type="SUPFAM" id="SSF56601">
    <property type="entry name" value="beta-lactamase/transpeptidase-like"/>
    <property type="match status" value="1"/>
</dbReference>
<dbReference type="Gene3D" id="3.40.710.10">
    <property type="entry name" value="DD-peptidase/beta-lactamase superfamily"/>
    <property type="match status" value="1"/>
</dbReference>
<dbReference type="PANTHER" id="PTHR43283">
    <property type="entry name" value="BETA-LACTAMASE-RELATED"/>
    <property type="match status" value="1"/>
</dbReference>
<dbReference type="InterPro" id="IPR012338">
    <property type="entry name" value="Beta-lactam/transpept-like"/>
</dbReference>
<reference evidence="2 3" key="1">
    <citation type="submission" date="2021-01" db="EMBL/GenBank/DDBJ databases">
        <title>Genome seq and assembly of Nocardiodes sp. G10.</title>
        <authorList>
            <person name="Chhetri G."/>
        </authorList>
    </citation>
    <scope>NUCLEOTIDE SEQUENCE [LARGE SCALE GENOMIC DNA]</scope>
    <source>
        <strain evidence="2 3">G10</strain>
    </source>
</reference>
<dbReference type="Proteomes" id="UP000636918">
    <property type="component" value="Unassembled WGS sequence"/>
</dbReference>
<gene>
    <name evidence="2" type="ORF">JI751_16720</name>
</gene>
<accession>A0ABS1LC54</accession>
<dbReference type="EMBL" id="JAERSG010000005">
    <property type="protein sequence ID" value="MBL0749266.1"/>
    <property type="molecule type" value="Genomic_DNA"/>
</dbReference>
<protein>
    <submittedName>
        <fullName evidence="2">Beta-lactamase family protein</fullName>
    </submittedName>
</protein>
<dbReference type="Pfam" id="PF00144">
    <property type="entry name" value="Beta-lactamase"/>
    <property type="match status" value="1"/>
</dbReference>
<dbReference type="PANTHER" id="PTHR43283:SF3">
    <property type="entry name" value="BETA-LACTAMASE FAMILY PROTEIN (AFU_ORTHOLOGUE AFUA_5G07500)"/>
    <property type="match status" value="1"/>
</dbReference>
<organism evidence="2 3">
    <name type="scientific">Nocardioides baculatus</name>
    <dbReference type="NCBI Taxonomy" id="2801337"/>
    <lineage>
        <taxon>Bacteria</taxon>
        <taxon>Bacillati</taxon>
        <taxon>Actinomycetota</taxon>
        <taxon>Actinomycetes</taxon>
        <taxon>Propionibacteriales</taxon>
        <taxon>Nocardioidaceae</taxon>
        <taxon>Nocardioides</taxon>
    </lineage>
</organism>
<comment type="caution">
    <text evidence="2">The sequence shown here is derived from an EMBL/GenBank/DDBJ whole genome shotgun (WGS) entry which is preliminary data.</text>
</comment>
<dbReference type="InterPro" id="IPR001466">
    <property type="entry name" value="Beta-lactam-related"/>
</dbReference>
<keyword evidence="3" id="KW-1185">Reference proteome</keyword>
<dbReference type="InterPro" id="IPR050789">
    <property type="entry name" value="Diverse_Enzym_Activities"/>
</dbReference>